<dbReference type="EMBL" id="LOED01000003">
    <property type="protein sequence ID" value="KXG78327.1"/>
    <property type="molecule type" value="Genomic_DNA"/>
</dbReference>
<comment type="caution">
    <text evidence="1">The sequence shown here is derived from an EMBL/GenBank/DDBJ whole genome shotgun (WGS) entry which is preliminary data.</text>
</comment>
<gene>
    <name evidence="1" type="ORF">AN618_03930</name>
</gene>
<organism evidence="1 2">
    <name type="scientific">Fervidicola ferrireducens</name>
    <dbReference type="NCBI Taxonomy" id="520764"/>
    <lineage>
        <taxon>Bacteria</taxon>
        <taxon>Bacillati</taxon>
        <taxon>Bacillota</taxon>
        <taxon>Clostridia</taxon>
        <taxon>Thermosediminibacterales</taxon>
        <taxon>Thermosediminibacteraceae</taxon>
        <taxon>Fervidicola</taxon>
    </lineage>
</organism>
<evidence type="ECO:0000313" key="2">
    <source>
        <dbReference type="Proteomes" id="UP000070427"/>
    </source>
</evidence>
<sequence>MNDGNIIFSTYDPLDRQIILKSDTWSNHISKHSEATPDDIRLNIEKPVFILKNVKPVKDGSSELIVDETRQDYIGLFKNSQIQRLYIMKTIVEFTSENKGEVVTNYILRKASEIKLIGGVIYDMYKSKNS</sequence>
<dbReference type="OrthoDB" id="2967506at2"/>
<proteinExistence type="predicted"/>
<reference evidence="1 2" key="1">
    <citation type="submission" date="2015-12" db="EMBL/GenBank/DDBJ databases">
        <title>Draft genome sequnece of Fervidicola ferrireducens strain Y170.</title>
        <authorList>
            <person name="Patel B.K."/>
        </authorList>
    </citation>
    <scope>NUCLEOTIDE SEQUENCE [LARGE SCALE GENOMIC DNA]</scope>
    <source>
        <strain evidence="1 2">Y170</strain>
    </source>
</reference>
<accession>A0A140LCQ2</accession>
<dbReference type="InParanoid" id="A0A140LCQ2"/>
<evidence type="ECO:0000313" key="1">
    <source>
        <dbReference type="EMBL" id="KXG78327.1"/>
    </source>
</evidence>
<keyword evidence="2" id="KW-1185">Reference proteome</keyword>
<dbReference type="Proteomes" id="UP000070427">
    <property type="component" value="Unassembled WGS sequence"/>
</dbReference>
<dbReference type="AlphaFoldDB" id="A0A140LCQ2"/>
<protein>
    <submittedName>
        <fullName evidence="1">Uncharacterized protein</fullName>
    </submittedName>
</protein>
<name>A0A140LCQ2_9FIRM</name>
<dbReference type="RefSeq" id="WP_066351423.1">
    <property type="nucleotide sequence ID" value="NZ_LOED01000003.1"/>
</dbReference>
<dbReference type="STRING" id="520764.AN618_03930"/>